<reference evidence="2 3" key="1">
    <citation type="journal article" date="2012" name="Plant Cell">
        <title>Genome comparison of barley and maize smut fungi reveals targeted loss of RNA silencing components and species-specific presence of transposable elements.</title>
        <authorList>
            <person name="Laurie J.D."/>
            <person name="Ali S."/>
            <person name="Linning R."/>
            <person name="Mannhaupt G."/>
            <person name="Wong P."/>
            <person name="Gueldener U."/>
            <person name="Muensterkoetter M."/>
            <person name="Moore R."/>
            <person name="Kahmann R."/>
            <person name="Bakkeren G."/>
            <person name="Schirawski J."/>
        </authorList>
    </citation>
    <scope>NUCLEOTIDE SEQUENCE [LARGE SCALE GENOMIC DNA]</scope>
    <source>
        <strain evidence="3">Uh4875-4</strain>
    </source>
</reference>
<evidence type="ECO:0000256" key="1">
    <source>
        <dbReference type="SAM" id="MobiDB-lite"/>
    </source>
</evidence>
<dbReference type="AlphaFoldDB" id="I2G4H8"/>
<name>I2G4H8_USTHO</name>
<keyword evidence="3" id="KW-1185">Reference proteome</keyword>
<sequence length="112" mass="12554">MTKEQDHKGTGGWVSLKSAAQSQHESEMMRLARARAGHVPRTPITEIRVCTKHDSRHSTASRHTTASRHSTLLSNVIGPGAQKKKCPVHESWDWADKWVSTEFAKIGKRETL</sequence>
<gene>
    <name evidence="2" type="ORF">UHOR_00529</name>
</gene>
<evidence type="ECO:0000313" key="3">
    <source>
        <dbReference type="Proteomes" id="UP000006174"/>
    </source>
</evidence>
<comment type="caution">
    <text evidence="2">The sequence shown here is derived from an EMBL/GenBank/DDBJ whole genome shotgun (WGS) entry which is preliminary data.</text>
</comment>
<protein>
    <submittedName>
        <fullName evidence="2">Uncharacterized protein</fullName>
    </submittedName>
</protein>
<organism evidence="2 3">
    <name type="scientific">Ustilago hordei</name>
    <name type="common">Barley covered smut fungus</name>
    <dbReference type="NCBI Taxonomy" id="120017"/>
    <lineage>
        <taxon>Eukaryota</taxon>
        <taxon>Fungi</taxon>
        <taxon>Dikarya</taxon>
        <taxon>Basidiomycota</taxon>
        <taxon>Ustilaginomycotina</taxon>
        <taxon>Ustilaginomycetes</taxon>
        <taxon>Ustilaginales</taxon>
        <taxon>Ustilaginaceae</taxon>
        <taxon>Ustilago</taxon>
    </lineage>
</organism>
<accession>I2G4H8</accession>
<feature type="region of interest" description="Disordered" evidence="1">
    <location>
        <begin position="52"/>
        <end position="84"/>
    </location>
</feature>
<dbReference type="OrthoDB" id="10528430at2759"/>
<dbReference type="HOGENOM" id="CLU_2147752_0_0_1"/>
<dbReference type="EMBL" id="CAGI01000188">
    <property type="protein sequence ID" value="CCF54071.1"/>
    <property type="molecule type" value="Genomic_DNA"/>
</dbReference>
<proteinExistence type="predicted"/>
<feature type="region of interest" description="Disordered" evidence="1">
    <location>
        <begin position="1"/>
        <end position="28"/>
    </location>
</feature>
<evidence type="ECO:0000313" key="2">
    <source>
        <dbReference type="EMBL" id="CCF54071.1"/>
    </source>
</evidence>
<dbReference type="Proteomes" id="UP000006174">
    <property type="component" value="Unassembled WGS sequence"/>
</dbReference>
<feature type="compositionally biased region" description="Polar residues" evidence="1">
    <location>
        <begin position="61"/>
        <end position="74"/>
    </location>
</feature>